<dbReference type="PROSITE" id="PS00107">
    <property type="entry name" value="PROTEIN_KINASE_ATP"/>
    <property type="match status" value="1"/>
</dbReference>
<dbReference type="AlphaFoldDB" id="A0A0B2UTI9"/>
<evidence type="ECO:0000256" key="13">
    <source>
        <dbReference type="ARBA" id="ARBA00022842"/>
    </source>
</evidence>
<evidence type="ECO:0000313" key="20">
    <source>
        <dbReference type="Proteomes" id="UP000031036"/>
    </source>
</evidence>
<dbReference type="PROSITE" id="PS50012">
    <property type="entry name" value="RCC1_3"/>
    <property type="match status" value="4"/>
</dbReference>
<dbReference type="CDD" id="cd08215">
    <property type="entry name" value="STKc_Nek"/>
    <property type="match status" value="1"/>
</dbReference>
<dbReference type="PROSITE" id="PS00108">
    <property type="entry name" value="PROTEIN_KINASE_ST"/>
    <property type="match status" value="1"/>
</dbReference>
<organism evidence="19 20">
    <name type="scientific">Toxocara canis</name>
    <name type="common">Canine roundworm</name>
    <dbReference type="NCBI Taxonomy" id="6265"/>
    <lineage>
        <taxon>Eukaryota</taxon>
        <taxon>Metazoa</taxon>
        <taxon>Ecdysozoa</taxon>
        <taxon>Nematoda</taxon>
        <taxon>Chromadorea</taxon>
        <taxon>Rhabditida</taxon>
        <taxon>Spirurina</taxon>
        <taxon>Ascaridomorpha</taxon>
        <taxon>Ascaridoidea</taxon>
        <taxon>Toxocaridae</taxon>
        <taxon>Toxocara</taxon>
    </lineage>
</organism>
<evidence type="ECO:0000313" key="19">
    <source>
        <dbReference type="EMBL" id="KHN72559.1"/>
    </source>
</evidence>
<dbReference type="InterPro" id="IPR011009">
    <property type="entry name" value="Kinase-like_dom_sf"/>
</dbReference>
<dbReference type="FunFam" id="1.10.510.10:FF:000262">
    <property type="entry name" value="Serine/threonine-protein kinase Nek8"/>
    <property type="match status" value="1"/>
</dbReference>
<dbReference type="SUPFAM" id="SSF56112">
    <property type="entry name" value="Protein kinase-like (PK-like)"/>
    <property type="match status" value="1"/>
</dbReference>
<dbReference type="SUPFAM" id="SSF50985">
    <property type="entry name" value="RCC1/BLIP-II"/>
    <property type="match status" value="1"/>
</dbReference>
<dbReference type="InterPro" id="IPR051997">
    <property type="entry name" value="STK_NEK"/>
</dbReference>
<gene>
    <name evidence="19" type="primary">nek9</name>
    <name evidence="19" type="ORF">Tcan_07366</name>
</gene>
<evidence type="ECO:0000256" key="12">
    <source>
        <dbReference type="ARBA" id="ARBA00022840"/>
    </source>
</evidence>
<keyword evidence="6" id="KW-0723">Serine/threonine-protein kinase</keyword>
<feature type="repeat" description="RCC1" evidence="14">
    <location>
        <begin position="728"/>
        <end position="780"/>
    </location>
</feature>
<evidence type="ECO:0000256" key="2">
    <source>
        <dbReference type="ARBA" id="ARBA00004496"/>
    </source>
</evidence>
<proteinExistence type="inferred from homology"/>
<dbReference type="InterPro" id="IPR000719">
    <property type="entry name" value="Prot_kinase_dom"/>
</dbReference>
<evidence type="ECO:0000256" key="9">
    <source>
        <dbReference type="ARBA" id="ARBA00022723"/>
    </source>
</evidence>
<evidence type="ECO:0000256" key="17">
    <source>
        <dbReference type="SAM" id="MobiDB-lite"/>
    </source>
</evidence>
<dbReference type="GO" id="GO:0046872">
    <property type="term" value="F:metal ion binding"/>
    <property type="evidence" value="ECO:0007669"/>
    <property type="project" value="UniProtKB-KW"/>
</dbReference>
<evidence type="ECO:0000256" key="8">
    <source>
        <dbReference type="ARBA" id="ARBA00022679"/>
    </source>
</evidence>
<dbReference type="InterPro" id="IPR017441">
    <property type="entry name" value="Protein_kinase_ATP_BS"/>
</dbReference>
<evidence type="ECO:0000259" key="18">
    <source>
        <dbReference type="PROSITE" id="PS50011"/>
    </source>
</evidence>
<dbReference type="EMBL" id="JPKZ01003246">
    <property type="protein sequence ID" value="KHN72559.1"/>
    <property type="molecule type" value="Genomic_DNA"/>
</dbReference>
<feature type="repeat" description="RCC1" evidence="14">
    <location>
        <begin position="508"/>
        <end position="559"/>
    </location>
</feature>
<keyword evidence="20" id="KW-1185">Reference proteome</keyword>
<evidence type="ECO:0000256" key="15">
    <source>
        <dbReference type="PROSITE-ProRule" id="PRU10141"/>
    </source>
</evidence>
<evidence type="ECO:0000256" key="4">
    <source>
        <dbReference type="ARBA" id="ARBA00012513"/>
    </source>
</evidence>
<accession>A0A0B2UTI9</accession>
<feature type="repeat" description="RCC1" evidence="14">
    <location>
        <begin position="560"/>
        <end position="610"/>
    </location>
</feature>
<evidence type="ECO:0000256" key="16">
    <source>
        <dbReference type="SAM" id="Coils"/>
    </source>
</evidence>
<dbReference type="EC" id="2.7.11.1" evidence="4"/>
<comment type="subcellular location">
    <subcellularLocation>
        <location evidence="2">Cytoplasm</location>
    </subcellularLocation>
</comment>
<comment type="cofactor">
    <cofactor evidence="1">
        <name>Mg(2+)</name>
        <dbReference type="ChEBI" id="CHEBI:18420"/>
    </cofactor>
</comment>
<protein>
    <recommendedName>
        <fullName evidence="4">non-specific serine/threonine protein kinase</fullName>
        <ecNumber evidence="4">2.7.11.1</ecNumber>
    </recommendedName>
</protein>
<feature type="region of interest" description="Disordered" evidence="17">
    <location>
        <begin position="805"/>
        <end position="831"/>
    </location>
</feature>
<keyword evidence="10 15" id="KW-0547">Nucleotide-binding</keyword>
<dbReference type="Gene3D" id="1.10.510.10">
    <property type="entry name" value="Transferase(Phosphotransferase) domain 1"/>
    <property type="match status" value="1"/>
</dbReference>
<dbReference type="GO" id="GO:0005524">
    <property type="term" value="F:ATP binding"/>
    <property type="evidence" value="ECO:0007669"/>
    <property type="project" value="UniProtKB-UniRule"/>
</dbReference>
<dbReference type="GO" id="GO:0005737">
    <property type="term" value="C:cytoplasm"/>
    <property type="evidence" value="ECO:0007669"/>
    <property type="project" value="UniProtKB-SubCell"/>
</dbReference>
<feature type="binding site" evidence="15">
    <location>
        <position position="211"/>
    </location>
    <ligand>
        <name>ATP</name>
        <dbReference type="ChEBI" id="CHEBI:30616"/>
    </ligand>
</feature>
<keyword evidence="8" id="KW-0808">Transferase</keyword>
<dbReference type="OMA" id="HHACTHV"/>
<feature type="domain" description="Protein kinase" evidence="18">
    <location>
        <begin position="182"/>
        <end position="437"/>
    </location>
</feature>
<keyword evidence="13" id="KW-0460">Magnesium</keyword>
<keyword evidence="12 15" id="KW-0067">ATP-binding</keyword>
<comment type="similarity">
    <text evidence="3">Belongs to the protein kinase superfamily. NEK Ser/Thr protein kinase family. NIMA subfamily.</text>
</comment>
<keyword evidence="16" id="KW-0175">Coiled coil</keyword>
<dbReference type="InterPro" id="IPR000408">
    <property type="entry name" value="Reg_chr_condens"/>
</dbReference>
<evidence type="ECO:0000256" key="10">
    <source>
        <dbReference type="ARBA" id="ARBA00022741"/>
    </source>
</evidence>
<feature type="repeat" description="RCC1" evidence="14">
    <location>
        <begin position="611"/>
        <end position="662"/>
    </location>
</feature>
<dbReference type="PROSITE" id="PS50011">
    <property type="entry name" value="PROTEIN_KINASE_DOM"/>
    <property type="match status" value="1"/>
</dbReference>
<evidence type="ECO:0000256" key="14">
    <source>
        <dbReference type="PROSITE-ProRule" id="PRU00235"/>
    </source>
</evidence>
<dbReference type="GO" id="GO:0004674">
    <property type="term" value="F:protein serine/threonine kinase activity"/>
    <property type="evidence" value="ECO:0007669"/>
    <property type="project" value="UniProtKB-KW"/>
</dbReference>
<dbReference type="InterPro" id="IPR008271">
    <property type="entry name" value="Ser/Thr_kinase_AS"/>
</dbReference>
<dbReference type="Gene3D" id="3.30.200.20">
    <property type="entry name" value="Phosphorylase Kinase, domain 1"/>
    <property type="match status" value="1"/>
</dbReference>
<evidence type="ECO:0000256" key="5">
    <source>
        <dbReference type="ARBA" id="ARBA00022490"/>
    </source>
</evidence>
<dbReference type="STRING" id="6265.A0A0B2UTI9"/>
<dbReference type="Pfam" id="PF00415">
    <property type="entry name" value="RCC1"/>
    <property type="match status" value="2"/>
</dbReference>
<name>A0A0B2UTI9_TOXCA</name>
<dbReference type="Proteomes" id="UP000031036">
    <property type="component" value="Unassembled WGS sequence"/>
</dbReference>
<evidence type="ECO:0000256" key="11">
    <source>
        <dbReference type="ARBA" id="ARBA00022777"/>
    </source>
</evidence>
<dbReference type="InterPro" id="IPR009091">
    <property type="entry name" value="RCC1/BLIP-II"/>
</dbReference>
<comment type="caution">
    <text evidence="19">The sequence shown here is derived from an EMBL/GenBank/DDBJ whole genome shotgun (WGS) entry which is preliminary data.</text>
</comment>
<keyword evidence="9" id="KW-0479">Metal-binding</keyword>
<dbReference type="OrthoDB" id="248923at2759"/>
<dbReference type="PRINTS" id="PR00633">
    <property type="entry name" value="RCCNDNSATION"/>
</dbReference>
<dbReference type="Gene3D" id="2.130.10.30">
    <property type="entry name" value="Regulator of chromosome condensation 1/beta-lactamase-inhibitor protein II"/>
    <property type="match status" value="1"/>
</dbReference>
<evidence type="ECO:0000256" key="6">
    <source>
        <dbReference type="ARBA" id="ARBA00022527"/>
    </source>
</evidence>
<evidence type="ECO:0000256" key="1">
    <source>
        <dbReference type="ARBA" id="ARBA00001946"/>
    </source>
</evidence>
<evidence type="ECO:0000256" key="7">
    <source>
        <dbReference type="ARBA" id="ARBA00022553"/>
    </source>
</evidence>
<keyword evidence="7" id="KW-0597">Phosphoprotein</keyword>
<dbReference type="PROSITE" id="PS00626">
    <property type="entry name" value="RCC1_2"/>
    <property type="match status" value="1"/>
</dbReference>
<dbReference type="PANTHER" id="PTHR44535">
    <property type="entry name" value="PROTEIN CBG16200"/>
    <property type="match status" value="1"/>
</dbReference>
<dbReference type="Pfam" id="PF00069">
    <property type="entry name" value="Pkinase"/>
    <property type="match status" value="1"/>
</dbReference>
<keyword evidence="11 19" id="KW-0418">Kinase</keyword>
<feature type="coiled-coil region" evidence="16">
    <location>
        <begin position="1039"/>
        <end position="1074"/>
    </location>
</feature>
<feature type="coiled-coil region" evidence="16">
    <location>
        <begin position="970"/>
        <end position="1005"/>
    </location>
</feature>
<dbReference type="FunFam" id="3.30.200.20:FF:000097">
    <property type="entry name" value="Probable serine/threonine-protein kinase nek1"/>
    <property type="match status" value="1"/>
</dbReference>
<reference evidence="19 20" key="1">
    <citation type="submission" date="2014-11" db="EMBL/GenBank/DDBJ databases">
        <title>Genetic blueprint of the zoonotic pathogen Toxocara canis.</title>
        <authorList>
            <person name="Zhu X.-Q."/>
            <person name="Korhonen P.K."/>
            <person name="Cai H."/>
            <person name="Young N.D."/>
            <person name="Nejsum P."/>
            <person name="von Samson-Himmelstjerna G."/>
            <person name="Boag P.R."/>
            <person name="Tan P."/>
            <person name="Li Q."/>
            <person name="Min J."/>
            <person name="Yang Y."/>
            <person name="Wang X."/>
            <person name="Fang X."/>
            <person name="Hall R.S."/>
            <person name="Hofmann A."/>
            <person name="Sternberg P.W."/>
            <person name="Jex A.R."/>
            <person name="Gasser R.B."/>
        </authorList>
    </citation>
    <scope>NUCLEOTIDE SEQUENCE [LARGE SCALE GENOMIC DNA]</scope>
    <source>
        <strain evidence="19">PN_DK_2014</strain>
    </source>
</reference>
<keyword evidence="5" id="KW-0963">Cytoplasm</keyword>
<sequence>MTCVLLAHSESNEVRSTILPSTILLHYNYEFTTLANIKDKLLSLTKKSSVRYFGLHIQNKTTNVISLSGVEKSVINHNSLRFENSSIRIFFRSFIVERMLSEDCFIDFFVSHPIREATQISHALQFMTTKRVSVRFVHRFLSDDISPHVRNIVEVYFNFEKLMRTKNEVAPSTRLPSATDAYDRIRVVGRGSFGMAILYRRKDDDSLVILKEINMLELTTQERQLALNEVSLLSKLDHPHIISYYDSFEENGILMIEMEYAEGGTLAQLLARQEVLLEEVEVMRMFEQMLSAVSYLHDNNILHRDLKTANIFLTKDNDVKVGDFGISRMMGTETRMQGAQTVVGTPYYISPEMCEGKPYNEKSDIWALGCILYEMACLQKTFEGTNLPALIKKIVKGEYDQVRGPYSQELKLLVREMLKLDPDQRPTAKDVLDIVRRNRSNGRKRRNVTGDAENQSDEGISQNSARSAVYKFDVANITLSPITTLATNIKIKQAALSERHYMVVTAERTVYAWGDNGYGQLGLGDRKFRSEPVLVDSLTGKCVAKVAVGETFSLFCTDRGTALFCGNGKYSGDGVRESDVLRPNLIDSLLRVDVIDIACGDEHAVTLADGGKVFVWGNGLNGRLGTGNTNFVDTATQIEIPTQQMVVNVRCGPDATVLLTNSGSIIAMGSNRCNKLNLNHREGFFSNVKVAARAIEESLTPASVKAFPSRVVDVRLGMRHSGVLLESGNIHFFGENSCGELGLGHKNPACGAHRPVKALLSKTCLMIGCGDGFSMAGTADNELYFWGSKGQQTFSRLTVEDLEMTRTSSRGTDPTDRADAKSMPTFKQSRKGAEKEELIDHVILQPSIVLRLEANDSEKTFITLSSLVCCKRNVMVIIETSLLQEQRRLPSNRSSIPRLRHARRLSAPELKEATHIETWIQRELDDAEILPIVVNRGQSRCSKTRSLTGSEEASYIPQCNSKTRSPEVSNRQLLAEIENLRTEINSGHEKKMFELQTKLSELQARQQQQLKDNYRPPVYVMNKKSVLRNKLTRSPEVSNRQLLAEIENLRTEINSGHEKKMFELQTKLSELQARQQQQLKDNYRPPVYVMNKKSVLRNKLFENTSCHKERMLKNASCTLQSRRLRNASLPTRYNFSNPLCT</sequence>
<dbReference type="PANTHER" id="PTHR44535:SF5">
    <property type="entry name" value="PROTEIN KINASE DOMAIN-CONTAINING PROTEIN"/>
    <property type="match status" value="1"/>
</dbReference>
<evidence type="ECO:0000256" key="3">
    <source>
        <dbReference type="ARBA" id="ARBA00010886"/>
    </source>
</evidence>
<dbReference type="SMART" id="SM00220">
    <property type="entry name" value="S_TKc"/>
    <property type="match status" value="1"/>
</dbReference>